<sequence>MLTLHERNGLDNHAPGDALPLIDAHHHLWNLSEGRYPWLQEAYHEDFFLGDYHAIRRDFGPGDFLRVTSNQRVIGTVHVEAERSRNEQIAETQWLHRVHERFGFPNAVVAHAWFDRDDTAHVLARHASFPLVRGIRSKPVTSAGPGESVSGQRGTMQDPAWLDGFALLERFDLSWDLRVPPWHLPEAAEVAAAFPRIRIALNHAGFAWDRSDAGLRRWRGWMEKLAAQPNVHVKLSEFGLKDEPWRYESNRVIVEDVVAMFGVGRCMFASNYPVASLRASYDTLADGLARMLAPLGREAQERVFYRNALDFYRIRM</sequence>
<dbReference type="Gene3D" id="3.20.20.140">
    <property type="entry name" value="Metal-dependent hydrolases"/>
    <property type="match status" value="1"/>
</dbReference>
<evidence type="ECO:0000256" key="1">
    <source>
        <dbReference type="ARBA" id="ARBA00038310"/>
    </source>
</evidence>
<dbReference type="Proteomes" id="UP000027466">
    <property type="component" value="Unassembled WGS sequence"/>
</dbReference>
<dbReference type="SUPFAM" id="SSF51556">
    <property type="entry name" value="Metallo-dependent hydrolases"/>
    <property type="match status" value="1"/>
</dbReference>
<keyword evidence="4" id="KW-1185">Reference proteome</keyword>
<dbReference type="EMBL" id="JFHC01000022">
    <property type="protein sequence ID" value="KDR41862.1"/>
    <property type="molecule type" value="Genomic_DNA"/>
</dbReference>
<feature type="domain" description="Amidohydrolase-related" evidence="2">
    <location>
        <begin position="22"/>
        <end position="314"/>
    </location>
</feature>
<comment type="caution">
    <text evidence="3">The sequence shown here is derived from an EMBL/GenBank/DDBJ whole genome shotgun (WGS) entry which is preliminary data.</text>
</comment>
<evidence type="ECO:0000313" key="3">
    <source>
        <dbReference type="EMBL" id="KDR41862.1"/>
    </source>
</evidence>
<organism evidence="3 4">
    <name type="scientific">Caballeronia glathei</name>
    <dbReference type="NCBI Taxonomy" id="60547"/>
    <lineage>
        <taxon>Bacteria</taxon>
        <taxon>Pseudomonadati</taxon>
        <taxon>Pseudomonadota</taxon>
        <taxon>Betaproteobacteria</taxon>
        <taxon>Burkholderiales</taxon>
        <taxon>Burkholderiaceae</taxon>
        <taxon>Caballeronia</taxon>
    </lineage>
</organism>
<dbReference type="GO" id="GO:0016787">
    <property type="term" value="F:hydrolase activity"/>
    <property type="evidence" value="ECO:0007669"/>
    <property type="project" value="UniProtKB-KW"/>
</dbReference>
<dbReference type="AlphaFoldDB" id="A0A069PN16"/>
<accession>A0A069PN16</accession>
<evidence type="ECO:0000259" key="2">
    <source>
        <dbReference type="Pfam" id="PF04909"/>
    </source>
</evidence>
<proteinExistence type="inferred from homology"/>
<protein>
    <submittedName>
        <fullName evidence="3">Amidohydrolase</fullName>
    </submittedName>
</protein>
<dbReference type="InterPro" id="IPR006680">
    <property type="entry name" value="Amidohydro-rel"/>
</dbReference>
<name>A0A069PN16_9BURK</name>
<comment type="similarity">
    <text evidence="1">Belongs to the metallo-dependent hydrolases superfamily.</text>
</comment>
<dbReference type="PANTHER" id="PTHR43569">
    <property type="entry name" value="AMIDOHYDROLASE"/>
    <property type="match status" value="1"/>
</dbReference>
<dbReference type="RefSeq" id="WP_035934417.1">
    <property type="nucleotide sequence ID" value="NZ_CADFFX010000010.1"/>
</dbReference>
<reference evidence="3 4" key="1">
    <citation type="submission" date="2014-03" db="EMBL/GenBank/DDBJ databases">
        <title>Draft Genome Sequences of Four Burkholderia Strains.</title>
        <authorList>
            <person name="Liu X.Y."/>
            <person name="Li C.X."/>
            <person name="Xu J.H."/>
        </authorList>
    </citation>
    <scope>NUCLEOTIDE SEQUENCE [LARGE SCALE GENOMIC DNA]</scope>
    <source>
        <strain evidence="3 4">DSM 50014</strain>
    </source>
</reference>
<dbReference type="PANTHER" id="PTHR43569:SF1">
    <property type="entry name" value="BLL3371 PROTEIN"/>
    <property type="match status" value="1"/>
</dbReference>
<dbReference type="STRING" id="60547.GCA_000751215_03885"/>
<evidence type="ECO:0000313" key="4">
    <source>
        <dbReference type="Proteomes" id="UP000027466"/>
    </source>
</evidence>
<dbReference type="Pfam" id="PF04909">
    <property type="entry name" value="Amidohydro_2"/>
    <property type="match status" value="1"/>
</dbReference>
<dbReference type="InterPro" id="IPR032466">
    <property type="entry name" value="Metal_Hydrolase"/>
</dbReference>
<dbReference type="InterPro" id="IPR052350">
    <property type="entry name" value="Metallo-dep_Lactonases"/>
</dbReference>
<gene>
    <name evidence="3" type="ORF">BG61_14150</name>
</gene>
<keyword evidence="3" id="KW-0378">Hydrolase</keyword>